<dbReference type="EMBL" id="LT598653">
    <property type="protein sequence ID" value="SBV32398.1"/>
    <property type="molecule type" value="Genomic_DNA"/>
</dbReference>
<keyword evidence="4" id="KW-0645">Protease</keyword>
<dbReference type="Pfam" id="PF00326">
    <property type="entry name" value="Peptidase_S9"/>
    <property type="match status" value="1"/>
</dbReference>
<feature type="chain" id="PRO_5012780070" evidence="2">
    <location>
        <begin position="19"/>
        <end position="649"/>
    </location>
</feature>
<dbReference type="GO" id="GO:0004252">
    <property type="term" value="F:serine-type endopeptidase activity"/>
    <property type="evidence" value="ECO:0007669"/>
    <property type="project" value="TreeGrafter"/>
</dbReference>
<dbReference type="Gene3D" id="2.120.10.30">
    <property type="entry name" value="TolB, C-terminal domain"/>
    <property type="match status" value="2"/>
</dbReference>
<evidence type="ECO:0000256" key="2">
    <source>
        <dbReference type="SAM" id="SignalP"/>
    </source>
</evidence>
<dbReference type="SUPFAM" id="SSF53474">
    <property type="entry name" value="alpha/beta-Hydrolases"/>
    <property type="match status" value="1"/>
</dbReference>
<proteinExistence type="predicted"/>
<evidence type="ECO:0000256" key="1">
    <source>
        <dbReference type="ARBA" id="ARBA00022801"/>
    </source>
</evidence>
<dbReference type="RefSeq" id="WP_295325393.1">
    <property type="nucleotide sequence ID" value="NZ_LT598653.1"/>
</dbReference>
<dbReference type="InterPro" id="IPR011042">
    <property type="entry name" value="6-blade_b-propeller_TolB-like"/>
</dbReference>
<sequence>MRLSLLATLLLVPCISVAAREAATAPVRQEGELTFDGIPTTEPLAGEAEIHRFDAMRTAFFQGWLADGSMLIQTRFGRVDQIHQVAAPGMARTQLTFAAEPVGSALPRPGTESFLFVRDRGGDESYQGYLGRGDADAVQVSEPGTRNEHFVFSPDGRWLAWSRLTPGKANAHIMLMDADAVASRHVIYDGTGTVAPIDVSKDGRTILIEQRESIARNQYLILDSRSGRAVRILPELADAAFRNGRFLGDGSRIALTLVGKKGIRSLAIFDVATGKYAYPFGEGDWDVELFDVAPDENRIALSMNIDGFSRVAILDLERPEAPRPIPVPDGMVFKLSFTDDGSRLGIGLSTATGGDVWSWDAKRGLVRWTRSELGGLAEDDFAVPELIRFSTFDERMIPALVYRPKGRRVARRPVIISIHGGPEAQERSWFNAQYQLWTRLLGAVVVAPNVRGSTGYGRDYLALDDGLKRLDAVKDIGALLDWIDRQPDLDPARVVVYGESYGGFMSLASLAHYSDRLAGAIDVVGISNFVTFLENTEGYRRDRRRAEYGDERDPEIRGFFDRISPIHHADRMRKPLLVVAGANDIRVPVSESRAIVDKVRAGGGEAWLLVAGDEGHGFQKRDNQAGQARVQLQFLSRLFGETPTAGVAE</sequence>
<evidence type="ECO:0000259" key="3">
    <source>
        <dbReference type="Pfam" id="PF00326"/>
    </source>
</evidence>
<dbReference type="SUPFAM" id="SSF82171">
    <property type="entry name" value="DPP6 N-terminal domain-like"/>
    <property type="match status" value="1"/>
</dbReference>
<accession>A0A1Y5PQV1</accession>
<dbReference type="GO" id="GO:0004177">
    <property type="term" value="F:aminopeptidase activity"/>
    <property type="evidence" value="ECO:0007669"/>
    <property type="project" value="UniProtKB-KW"/>
</dbReference>
<feature type="domain" description="Peptidase S9 prolyl oligopeptidase catalytic" evidence="3">
    <location>
        <begin position="430"/>
        <end position="641"/>
    </location>
</feature>
<reference evidence="4" key="1">
    <citation type="submission" date="2016-03" db="EMBL/GenBank/DDBJ databases">
        <authorList>
            <person name="Ploux O."/>
        </authorList>
    </citation>
    <scope>NUCLEOTIDE SEQUENCE</scope>
    <source>
        <strain evidence="4">UC10</strain>
    </source>
</reference>
<dbReference type="InterPro" id="IPR001375">
    <property type="entry name" value="Peptidase_S9_cat"/>
</dbReference>
<dbReference type="KEGG" id="sphu:SPPYR_1278"/>
<dbReference type="AlphaFoldDB" id="A0A1Y5PQV1"/>
<dbReference type="GO" id="GO:0006508">
    <property type="term" value="P:proteolysis"/>
    <property type="evidence" value="ECO:0007669"/>
    <property type="project" value="InterPro"/>
</dbReference>
<gene>
    <name evidence="4" type="ORF">SPPYR_1278</name>
</gene>
<organism evidence="4">
    <name type="scientific">uncultured Sphingopyxis sp</name>
    <dbReference type="NCBI Taxonomy" id="310581"/>
    <lineage>
        <taxon>Bacteria</taxon>
        <taxon>Pseudomonadati</taxon>
        <taxon>Pseudomonadota</taxon>
        <taxon>Alphaproteobacteria</taxon>
        <taxon>Sphingomonadales</taxon>
        <taxon>Sphingomonadaceae</taxon>
        <taxon>Sphingopyxis</taxon>
        <taxon>environmental samples</taxon>
    </lineage>
</organism>
<keyword evidence="1" id="KW-0378">Hydrolase</keyword>
<dbReference type="InterPro" id="IPR029058">
    <property type="entry name" value="AB_hydrolase_fold"/>
</dbReference>
<dbReference type="Gene3D" id="3.40.50.1820">
    <property type="entry name" value="alpha/beta hydrolase"/>
    <property type="match status" value="1"/>
</dbReference>
<dbReference type="PANTHER" id="PTHR42776:SF27">
    <property type="entry name" value="DIPEPTIDYL PEPTIDASE FAMILY MEMBER 6"/>
    <property type="match status" value="1"/>
</dbReference>
<feature type="signal peptide" evidence="2">
    <location>
        <begin position="1"/>
        <end position="18"/>
    </location>
</feature>
<keyword evidence="2" id="KW-0732">Signal</keyword>
<dbReference type="PANTHER" id="PTHR42776">
    <property type="entry name" value="SERINE PEPTIDASE S9 FAMILY MEMBER"/>
    <property type="match status" value="1"/>
</dbReference>
<name>A0A1Y5PQV1_9SPHN</name>
<keyword evidence="4" id="KW-0031">Aminopeptidase</keyword>
<protein>
    <submittedName>
        <fullName evidence="4">Dipeptidyl aminopeptidase/acylaminoacyl-peptidase</fullName>
    </submittedName>
</protein>
<evidence type="ECO:0000313" key="4">
    <source>
        <dbReference type="EMBL" id="SBV32398.1"/>
    </source>
</evidence>